<name>X0YDJ4_9ZZZZ</name>
<gene>
    <name evidence="1" type="ORF">S01H1_83458</name>
</gene>
<comment type="caution">
    <text evidence="1">The sequence shown here is derived from an EMBL/GenBank/DDBJ whole genome shotgun (WGS) entry which is preliminary data.</text>
</comment>
<dbReference type="EMBL" id="BARS01056741">
    <property type="protein sequence ID" value="GAG45347.1"/>
    <property type="molecule type" value="Genomic_DNA"/>
</dbReference>
<dbReference type="Pfam" id="PF04402">
    <property type="entry name" value="SIMPL"/>
    <property type="match status" value="1"/>
</dbReference>
<evidence type="ECO:0000313" key="1">
    <source>
        <dbReference type="EMBL" id="GAG45347.1"/>
    </source>
</evidence>
<dbReference type="PANTHER" id="PTHR34387:SF2">
    <property type="entry name" value="SLR1258 PROTEIN"/>
    <property type="match status" value="1"/>
</dbReference>
<feature type="non-terminal residue" evidence="1">
    <location>
        <position position="166"/>
    </location>
</feature>
<dbReference type="InterPro" id="IPR007497">
    <property type="entry name" value="SIMPL/DUF541"/>
</dbReference>
<accession>X0YDJ4</accession>
<dbReference type="PANTHER" id="PTHR34387">
    <property type="entry name" value="SLR1258 PROTEIN"/>
    <property type="match status" value="1"/>
</dbReference>
<dbReference type="AlphaFoldDB" id="X0YDJ4"/>
<organism evidence="1">
    <name type="scientific">marine sediment metagenome</name>
    <dbReference type="NCBI Taxonomy" id="412755"/>
    <lineage>
        <taxon>unclassified sequences</taxon>
        <taxon>metagenomes</taxon>
        <taxon>ecological metagenomes</taxon>
    </lineage>
</organism>
<sequence>AALKYEDMFMKSVGFDVSTITEDKSTHDLIPPKIVGYRVENELTIRVTNAPPEELSKRAANIIDTAVKNGANTVGSLEIFVKEQDKYKQEALLEAVKNARQKAQAIAEALGVKIVGYRNVSAQDVGYYSPRAPMMQSAAVGGGAGTTVEAGLVQIAANVSLSCEIE</sequence>
<feature type="non-terminal residue" evidence="1">
    <location>
        <position position="1"/>
    </location>
</feature>
<evidence type="ECO:0008006" key="2">
    <source>
        <dbReference type="Google" id="ProtNLM"/>
    </source>
</evidence>
<dbReference type="InterPro" id="IPR052022">
    <property type="entry name" value="26kDa_periplasmic_antigen"/>
</dbReference>
<dbReference type="Gene3D" id="3.30.110.170">
    <property type="entry name" value="Protein of unknown function (DUF541), domain 1"/>
    <property type="match status" value="1"/>
</dbReference>
<reference evidence="1" key="1">
    <citation type="journal article" date="2014" name="Front. Microbiol.">
        <title>High frequency of phylogenetically diverse reductive dehalogenase-homologous genes in deep subseafloor sedimentary metagenomes.</title>
        <authorList>
            <person name="Kawai M."/>
            <person name="Futagami T."/>
            <person name="Toyoda A."/>
            <person name="Takaki Y."/>
            <person name="Nishi S."/>
            <person name="Hori S."/>
            <person name="Arai W."/>
            <person name="Tsubouchi T."/>
            <person name="Morono Y."/>
            <person name="Uchiyama I."/>
            <person name="Ito T."/>
            <person name="Fujiyama A."/>
            <person name="Inagaki F."/>
            <person name="Takami H."/>
        </authorList>
    </citation>
    <scope>NUCLEOTIDE SEQUENCE</scope>
    <source>
        <strain evidence="1">Expedition CK06-06</strain>
    </source>
</reference>
<dbReference type="GO" id="GO:0006974">
    <property type="term" value="P:DNA damage response"/>
    <property type="evidence" value="ECO:0007669"/>
    <property type="project" value="TreeGrafter"/>
</dbReference>
<proteinExistence type="predicted"/>
<protein>
    <recommendedName>
        <fullName evidence="2">DUF541 domain-containing protein</fullName>
    </recommendedName>
</protein>